<dbReference type="Gramene" id="OBART03G29310.1">
    <property type="protein sequence ID" value="OBART03G29310.1"/>
    <property type="gene ID" value="OBART03G29310"/>
</dbReference>
<evidence type="ECO:0000313" key="2">
    <source>
        <dbReference type="Proteomes" id="UP000026960"/>
    </source>
</evidence>
<organism evidence="1">
    <name type="scientific">Oryza barthii</name>
    <dbReference type="NCBI Taxonomy" id="65489"/>
    <lineage>
        <taxon>Eukaryota</taxon>
        <taxon>Viridiplantae</taxon>
        <taxon>Streptophyta</taxon>
        <taxon>Embryophyta</taxon>
        <taxon>Tracheophyta</taxon>
        <taxon>Spermatophyta</taxon>
        <taxon>Magnoliopsida</taxon>
        <taxon>Liliopsida</taxon>
        <taxon>Poales</taxon>
        <taxon>Poaceae</taxon>
        <taxon>BOP clade</taxon>
        <taxon>Oryzoideae</taxon>
        <taxon>Oryzeae</taxon>
        <taxon>Oryzinae</taxon>
        <taxon>Oryza</taxon>
    </lineage>
</organism>
<keyword evidence="2" id="KW-1185">Reference proteome</keyword>
<dbReference type="PaxDb" id="65489-OBART03G29310.1"/>
<name>A0A0D3FMC3_9ORYZ</name>
<reference evidence="1" key="2">
    <citation type="submission" date="2015-03" db="UniProtKB">
        <authorList>
            <consortium name="EnsemblPlants"/>
        </authorList>
    </citation>
    <scope>IDENTIFICATION</scope>
</reference>
<proteinExistence type="predicted"/>
<accession>A0A0D3FMC3</accession>
<evidence type="ECO:0000313" key="1">
    <source>
        <dbReference type="EnsemblPlants" id="OBART03G29310.1"/>
    </source>
</evidence>
<dbReference type="Proteomes" id="UP000026960">
    <property type="component" value="Chromosome 3"/>
</dbReference>
<dbReference type="HOGENOM" id="CLU_2982220_0_0_1"/>
<dbReference type="EnsemblPlants" id="OBART03G29310.1">
    <property type="protein sequence ID" value="OBART03G29310.1"/>
    <property type="gene ID" value="OBART03G29310"/>
</dbReference>
<protein>
    <submittedName>
        <fullName evidence="1">Uncharacterized protein</fullName>
    </submittedName>
</protein>
<reference evidence="1" key="1">
    <citation type="journal article" date="2009" name="Rice">
        <title>De Novo Next Generation Sequencing of Plant Genomes.</title>
        <authorList>
            <person name="Rounsley S."/>
            <person name="Marri P.R."/>
            <person name="Yu Y."/>
            <person name="He R."/>
            <person name="Sisneros N."/>
            <person name="Goicoechea J.L."/>
            <person name="Lee S.J."/>
            <person name="Angelova A."/>
            <person name="Kudrna D."/>
            <person name="Luo M."/>
            <person name="Affourtit J."/>
            <person name="Desany B."/>
            <person name="Knight J."/>
            <person name="Niazi F."/>
            <person name="Egholm M."/>
            <person name="Wing R.A."/>
        </authorList>
    </citation>
    <scope>NUCLEOTIDE SEQUENCE [LARGE SCALE GENOMIC DNA]</scope>
    <source>
        <strain evidence="1">cv. IRGC 105608</strain>
    </source>
</reference>
<dbReference type="AlphaFoldDB" id="A0A0D3FMC3"/>
<sequence>MIMCVQPIYHGKIEPLDIRKTGRSLISIIMKKYEHTPEMESSARRRPAKLITELGAVL</sequence>